<dbReference type="PANTHER" id="PTHR21553:SF26">
    <property type="entry name" value="ALMS MOTIF DOMAIN-CONTAINING PROTEIN"/>
    <property type="match status" value="1"/>
</dbReference>
<feature type="coiled-coil region" evidence="4">
    <location>
        <begin position="398"/>
        <end position="425"/>
    </location>
</feature>
<comment type="subcellular location">
    <subcellularLocation>
        <location evidence="1">Cytoplasm</location>
        <location evidence="1">Cytoskeleton</location>
        <location evidence="1">Microtubule organizing center</location>
        <location evidence="1">Centrosome</location>
    </subcellularLocation>
</comment>
<keyword evidence="4" id="KW-0175">Coiled coil</keyword>
<evidence type="ECO:0000313" key="8">
    <source>
        <dbReference type="RefSeq" id="XP_015265765.1"/>
    </source>
</evidence>
<feature type="region of interest" description="Disordered" evidence="5">
    <location>
        <begin position="30"/>
        <end position="62"/>
    </location>
</feature>
<dbReference type="Proteomes" id="UP000694871">
    <property type="component" value="Unplaced"/>
</dbReference>
<feature type="region of interest" description="Disordered" evidence="5">
    <location>
        <begin position="151"/>
        <end position="201"/>
    </location>
</feature>
<sequence length="1669" mass="187395">MPTVKVYDGGSFAISRHHFFDPYVDREMDTEQPDARLLAEEETKRQEGLQNKEEREKREQLEKAHLRGKQALKVVRLARDREKLMQELEQMQNMDLARRRQIVAQMPPQLFEPGYRREELREEWQRELECAFEDMYTGERKMRGDLILHLDPQPLPTLSDHSQDDELDLSQEPGDAPSKQGDVQDTEPGVEVEKAPETHSKFALKKLLSKIRNQKDHWTARHELAAPSETDTIESGTISSRERRLCESEPEDEPNRAPASEAEEVPEMLDQTVVAGNAGVSRSQEQPTNTGKEAERQKQMEWLERQKQEQLALLQRIEEQRIQLEVDLLRAQMQDLEGDVKKEQEKRAPQSQAIQMDDRDAALNQQQETELKFETAAGTEVASSSREDDHIQMIRDYQQRLLKQNRVHKESIDEARKRLQEYQNKLKQRYPSVSAALFGPTAAGFACLNSVPAPSLLLQGSDASQRAGQTTHLPSNNAPVQDFAQPVGGYSELPWRLEEPLEKDAEQRRDVGSQECIQTTDARVQQRPLESSRVSGSHEVTEKVNLVGTPATQALEFHGIPGLFMHRTQDTPAKTQPVPLVRQVQFTLPTDTSHESSETFHPYKSETCADPAGKTQLPTSLNHILAENRATFDQTHCPPVQPLPPPAASEPGRLQELKNRSGSLSSYSDLVELRNRMLASSESIQTQQEHLKELQDQLDQQKEALLARQRAQEDLLMRKHTQLKKQMEQQQEALKAFLQQAGQSSTYGEVTPQAQEPHSFRLLATLAQEADLGDQEEAECGPVSSPAEERFFFLSTGSSEQIEPFQSAWEREPKWRPSKPPLAKVRLGLDLEQHELSAILELDTPRSSRLSGTGYRESLTRDTSFTSHFGELQSSDRPDESLHEETDVLRITADAKEQSSSESPSSLLSQSWHEKWVTEASNLHDPVYPRERSFADQGLLRYTADIGRQLALYPDSPSRQSNMVVLDAARSPGLGPSSPQAQAREAACSYLSSPAISAASFIMSEKPDRSFVSTGWSSARKRPGCFSSPVEEKANATWNPSVPSLYKQDDAAEVPDSDFPFGERLHSTSRLQQIIDKYTRELSWSLSNVSSHDLAIGVDVSNTERNSPLELFQPLQPSPDFDNFSPLSEHRFSPESRSLSKSPDVSMSHGLPISSSEERSISLSFLTVEKQSNTLQTKEADEETEGQIEELPSITMDPSVFQPGFEGSFEALLTKRTSHKLSGSADEPVDFTTTSEHAMFEQMRKSLENMCVLPGHEALEGDEERAGPLSPIENFRSPSPSPVEDSGSFYQLVPDYSLPRNALGMTPAVKGDVVSGEEDLCFVELPVASTSPKPEAVPETVIMNEDREMGLFRCASYPVGEHSSQQTETLLNLAQEASSEISASPVQNPVRRSGCVPDTLQRSSSSATRVKSFGSCLSQSDIPVWEQQMGRGIMEEPDLTLISSNDISFASSDLEPRNQADSGTEAAEPRSHSEAKSFTESRGFLPSGAEGNDSVSTQHSECLAQSPKEDFCQNYKPKTMLLEFPSAPGSLQESFLKRKKKFIEGSSKRLEKIKSRQQRSAKPPLKAPPQKTTKLHKAKENSPPSGAAVSHLKKVVEDKVCSAEDRKMAEMEMHQRTSRLYNNLTEVKIRKEERERREIYARNREKAKEFQKRTLEILRAKKTRQSTLQ</sequence>
<feature type="compositionally biased region" description="Polar residues" evidence="5">
    <location>
        <begin position="280"/>
        <end position="291"/>
    </location>
</feature>
<dbReference type="InterPro" id="IPR029299">
    <property type="entry name" value="ALMS_motif"/>
</dbReference>
<evidence type="ECO:0000313" key="7">
    <source>
        <dbReference type="Proteomes" id="UP000694871"/>
    </source>
</evidence>
<feature type="region of interest" description="Disordered" evidence="5">
    <location>
        <begin position="462"/>
        <end position="485"/>
    </location>
</feature>
<feature type="compositionally biased region" description="Polar residues" evidence="5">
    <location>
        <begin position="1135"/>
        <end position="1145"/>
    </location>
</feature>
<reference evidence="8" key="1">
    <citation type="submission" date="2025-08" db="UniProtKB">
        <authorList>
            <consortium name="RefSeq"/>
        </authorList>
    </citation>
    <scope>IDENTIFICATION</scope>
</reference>
<feature type="compositionally biased region" description="Polar residues" evidence="5">
    <location>
        <begin position="515"/>
        <end position="535"/>
    </location>
</feature>
<name>A0ABM1JWC8_GEKJA</name>
<feature type="region of interest" description="Disordered" evidence="5">
    <location>
        <begin position="338"/>
        <end position="357"/>
    </location>
</feature>
<feature type="compositionally biased region" description="Polar residues" evidence="5">
    <location>
        <begin position="229"/>
        <end position="239"/>
    </location>
</feature>
<evidence type="ECO:0000256" key="5">
    <source>
        <dbReference type="SAM" id="MobiDB-lite"/>
    </source>
</evidence>
<feature type="coiled-coil region" evidence="4">
    <location>
        <begin position="684"/>
        <end position="740"/>
    </location>
</feature>
<feature type="region of interest" description="Disordered" evidence="5">
    <location>
        <begin position="1546"/>
        <end position="1590"/>
    </location>
</feature>
<evidence type="ECO:0000256" key="3">
    <source>
        <dbReference type="ARBA" id="ARBA00023212"/>
    </source>
</evidence>
<dbReference type="PANTHER" id="PTHR21553">
    <property type="entry name" value="ALMS1-RELATED"/>
    <property type="match status" value="1"/>
</dbReference>
<evidence type="ECO:0000256" key="1">
    <source>
        <dbReference type="ARBA" id="ARBA00004300"/>
    </source>
</evidence>
<keyword evidence="3" id="KW-0206">Cytoskeleton</keyword>
<dbReference type="RefSeq" id="XP_015265765.1">
    <property type="nucleotide sequence ID" value="XM_015410279.1"/>
</dbReference>
<feature type="compositionally biased region" description="Basic and acidic residues" evidence="5">
    <location>
        <begin position="191"/>
        <end position="200"/>
    </location>
</feature>
<evidence type="ECO:0000256" key="4">
    <source>
        <dbReference type="SAM" id="Coils"/>
    </source>
</evidence>
<feature type="domain" description="ALMS motif" evidence="6">
    <location>
        <begin position="1530"/>
        <end position="1656"/>
    </location>
</feature>
<feature type="region of interest" description="Disordered" evidence="5">
    <location>
        <begin position="590"/>
        <end position="612"/>
    </location>
</feature>
<dbReference type="GeneID" id="107109615"/>
<protein>
    <submittedName>
        <fullName evidence="8">Centrosomal protein of 295 kDa</fullName>
    </submittedName>
</protein>
<organism evidence="7 8">
    <name type="scientific">Gekko japonicus</name>
    <name type="common">Schlegel's Japanese gecko</name>
    <dbReference type="NCBI Taxonomy" id="146911"/>
    <lineage>
        <taxon>Eukaryota</taxon>
        <taxon>Metazoa</taxon>
        <taxon>Chordata</taxon>
        <taxon>Craniata</taxon>
        <taxon>Vertebrata</taxon>
        <taxon>Euteleostomi</taxon>
        <taxon>Lepidosauria</taxon>
        <taxon>Squamata</taxon>
        <taxon>Bifurcata</taxon>
        <taxon>Gekkota</taxon>
        <taxon>Gekkonidae</taxon>
        <taxon>Gekkoninae</taxon>
        <taxon>Gekko</taxon>
    </lineage>
</organism>
<feature type="region of interest" description="Disordered" evidence="5">
    <location>
        <begin position="504"/>
        <end position="537"/>
    </location>
</feature>
<keyword evidence="7" id="KW-1185">Reference proteome</keyword>
<proteinExistence type="predicted"/>
<accession>A0ABM1JWC8</accession>
<feature type="compositionally biased region" description="Polar residues" evidence="5">
    <location>
        <begin position="462"/>
        <end position="479"/>
    </location>
</feature>
<gene>
    <name evidence="8" type="primary">CEP295</name>
</gene>
<feature type="compositionally biased region" description="Basic and acidic residues" evidence="5">
    <location>
        <begin position="592"/>
        <end position="604"/>
    </location>
</feature>
<evidence type="ECO:0000259" key="6">
    <source>
        <dbReference type="Pfam" id="PF15309"/>
    </source>
</evidence>
<feature type="region of interest" description="Disordered" evidence="5">
    <location>
        <begin position="219"/>
        <end position="301"/>
    </location>
</feature>
<dbReference type="Pfam" id="PF15309">
    <property type="entry name" value="ALMS_motif"/>
    <property type="match status" value="1"/>
</dbReference>
<feature type="region of interest" description="Disordered" evidence="5">
    <location>
        <begin position="1110"/>
        <end position="1153"/>
    </location>
</feature>
<feature type="region of interest" description="Disordered" evidence="5">
    <location>
        <begin position="1382"/>
        <end position="1406"/>
    </location>
</feature>
<feature type="region of interest" description="Disordered" evidence="5">
    <location>
        <begin position="1452"/>
        <end position="1502"/>
    </location>
</feature>
<feature type="compositionally biased region" description="Basic and acidic residues" evidence="5">
    <location>
        <begin position="338"/>
        <end position="348"/>
    </location>
</feature>
<feature type="region of interest" description="Disordered" evidence="5">
    <location>
        <begin position="1261"/>
        <end position="1283"/>
    </location>
</feature>
<keyword evidence="2" id="KW-0963">Cytoplasm</keyword>
<feature type="compositionally biased region" description="Basic and acidic residues" evidence="5">
    <location>
        <begin position="292"/>
        <end position="301"/>
    </location>
</feature>
<feature type="compositionally biased region" description="Basic and acidic residues" evidence="5">
    <location>
        <begin position="1467"/>
        <end position="1479"/>
    </location>
</feature>
<evidence type="ECO:0000256" key="2">
    <source>
        <dbReference type="ARBA" id="ARBA00022490"/>
    </source>
</evidence>